<keyword evidence="3" id="KW-1185">Reference proteome</keyword>
<organism evidence="2 3">
    <name type="scientific">Entomortierella parvispora</name>
    <dbReference type="NCBI Taxonomy" id="205924"/>
    <lineage>
        <taxon>Eukaryota</taxon>
        <taxon>Fungi</taxon>
        <taxon>Fungi incertae sedis</taxon>
        <taxon>Mucoromycota</taxon>
        <taxon>Mortierellomycotina</taxon>
        <taxon>Mortierellomycetes</taxon>
        <taxon>Mortierellales</taxon>
        <taxon>Mortierellaceae</taxon>
        <taxon>Entomortierella</taxon>
    </lineage>
</organism>
<feature type="region of interest" description="Disordered" evidence="1">
    <location>
        <begin position="20"/>
        <end position="76"/>
    </location>
</feature>
<evidence type="ECO:0000313" key="3">
    <source>
        <dbReference type="Proteomes" id="UP000827284"/>
    </source>
</evidence>
<dbReference type="Proteomes" id="UP000827284">
    <property type="component" value="Unassembled WGS sequence"/>
</dbReference>
<evidence type="ECO:0000313" key="2">
    <source>
        <dbReference type="EMBL" id="GJJ69647.1"/>
    </source>
</evidence>
<accession>A0A9P3H4L4</accession>
<protein>
    <submittedName>
        <fullName evidence="2">Uncharacterized protein</fullName>
    </submittedName>
</protein>
<reference evidence="2" key="1">
    <citation type="submission" date="2021-11" db="EMBL/GenBank/DDBJ databases">
        <authorList>
            <person name="Herlambang A."/>
            <person name="Guo Y."/>
            <person name="Takashima Y."/>
            <person name="Nishizawa T."/>
        </authorList>
    </citation>
    <scope>NUCLEOTIDE SEQUENCE</scope>
    <source>
        <strain evidence="2">E1425</strain>
    </source>
</reference>
<name>A0A9P3H4L4_9FUNG</name>
<sequence>MAKKQADDIQEAILLKRKLAARSRSPSGDRRKPHHIASSVGSASSLESLLSEESDTDEDDDEGSRSPSEICLVRTMGKEGLTPRPVPHALRLWDKRPLELYAGLTWWKSFEHFVLETWDHIPWPSME</sequence>
<evidence type="ECO:0000256" key="1">
    <source>
        <dbReference type="SAM" id="MobiDB-lite"/>
    </source>
</evidence>
<proteinExistence type="predicted"/>
<gene>
    <name evidence="2" type="ORF">EMPS_01995</name>
</gene>
<feature type="compositionally biased region" description="Acidic residues" evidence="1">
    <location>
        <begin position="50"/>
        <end position="62"/>
    </location>
</feature>
<feature type="compositionally biased region" description="Low complexity" evidence="1">
    <location>
        <begin position="38"/>
        <end position="49"/>
    </location>
</feature>
<dbReference type="EMBL" id="BQFW01000002">
    <property type="protein sequence ID" value="GJJ69647.1"/>
    <property type="molecule type" value="Genomic_DNA"/>
</dbReference>
<dbReference type="AlphaFoldDB" id="A0A9P3H4L4"/>
<comment type="caution">
    <text evidence="2">The sequence shown here is derived from an EMBL/GenBank/DDBJ whole genome shotgun (WGS) entry which is preliminary data.</text>
</comment>
<reference evidence="2" key="2">
    <citation type="journal article" date="2022" name="Microbiol. Resour. Announc.">
        <title>Whole-Genome Sequence of Entomortierella parvispora E1425, a Mucoromycotan Fungus Associated with Burkholderiaceae-Related Endosymbiotic Bacteria.</title>
        <authorList>
            <person name="Herlambang A."/>
            <person name="Guo Y."/>
            <person name="Takashima Y."/>
            <person name="Narisawa K."/>
            <person name="Ohta H."/>
            <person name="Nishizawa T."/>
        </authorList>
    </citation>
    <scope>NUCLEOTIDE SEQUENCE</scope>
    <source>
        <strain evidence="2">E1425</strain>
    </source>
</reference>